<feature type="chain" id="PRO_5013115183" description="Ezrin/radixin/moesin C-terminal domain-containing protein" evidence="2">
    <location>
        <begin position="26"/>
        <end position="198"/>
    </location>
</feature>
<dbReference type="Proteomes" id="UP000190166">
    <property type="component" value="Unassembled WGS sequence"/>
</dbReference>
<feature type="domain" description="Ezrin/radixin/moesin C-terminal" evidence="3">
    <location>
        <begin position="50"/>
        <end position="97"/>
    </location>
</feature>
<dbReference type="Pfam" id="PF00769">
    <property type="entry name" value="ERM_C"/>
    <property type="match status" value="1"/>
</dbReference>
<evidence type="ECO:0000313" key="4">
    <source>
        <dbReference type="EMBL" id="SKD09785.1"/>
    </source>
</evidence>
<evidence type="ECO:0000256" key="1">
    <source>
        <dbReference type="SAM" id="Coils"/>
    </source>
</evidence>
<evidence type="ECO:0000256" key="2">
    <source>
        <dbReference type="SAM" id="SignalP"/>
    </source>
</evidence>
<proteinExistence type="predicted"/>
<reference evidence="4 5" key="1">
    <citation type="submission" date="2017-02" db="EMBL/GenBank/DDBJ databases">
        <authorList>
            <person name="Peterson S.W."/>
        </authorList>
    </citation>
    <scope>NUCLEOTIDE SEQUENCE [LARGE SCALE GENOMIC DNA]</scope>
    <source>
        <strain evidence="4 5">DSM 18108</strain>
    </source>
</reference>
<dbReference type="STRING" id="393003.SAMN05660461_5677"/>
<protein>
    <recommendedName>
        <fullName evidence="3">Ezrin/radixin/moesin C-terminal domain-containing protein</fullName>
    </recommendedName>
</protein>
<sequence length="198" mass="22306">MMKLRKVLTGAALCCMLFFSASVLAQSGKPGVTDITFHMLTWVKHLDNDVDKYFKREKGEQLNQQLEALKQELNNYRKARKTLSDSLFRNNIAPGKKDDYNLEALKVKMSAVMEKLRGVTDLVNPELQAEGDKLNEEIYNALYSDQPKYLSYLEAFLGGLEVTKKDLALDGSTAYSRLGDCVNIIASLEGKINRKMGQ</sequence>
<organism evidence="4 5">
    <name type="scientific">Chitinophaga ginsengisegetis</name>
    <dbReference type="NCBI Taxonomy" id="393003"/>
    <lineage>
        <taxon>Bacteria</taxon>
        <taxon>Pseudomonadati</taxon>
        <taxon>Bacteroidota</taxon>
        <taxon>Chitinophagia</taxon>
        <taxon>Chitinophagales</taxon>
        <taxon>Chitinophagaceae</taxon>
        <taxon>Chitinophaga</taxon>
    </lineage>
</organism>
<name>A0A1T5PAM6_9BACT</name>
<accession>A0A1T5PAM6</accession>
<dbReference type="EMBL" id="FUZZ01000005">
    <property type="protein sequence ID" value="SKD09785.1"/>
    <property type="molecule type" value="Genomic_DNA"/>
</dbReference>
<dbReference type="InterPro" id="IPR011259">
    <property type="entry name" value="ERM_C_dom"/>
</dbReference>
<keyword evidence="5" id="KW-1185">Reference proteome</keyword>
<feature type="coiled-coil region" evidence="1">
    <location>
        <begin position="52"/>
        <end position="86"/>
    </location>
</feature>
<dbReference type="AlphaFoldDB" id="A0A1T5PAM6"/>
<evidence type="ECO:0000259" key="3">
    <source>
        <dbReference type="Pfam" id="PF00769"/>
    </source>
</evidence>
<keyword evidence="2" id="KW-0732">Signal</keyword>
<keyword evidence="1" id="KW-0175">Coiled coil</keyword>
<evidence type="ECO:0000313" key="5">
    <source>
        <dbReference type="Proteomes" id="UP000190166"/>
    </source>
</evidence>
<gene>
    <name evidence="4" type="ORF">SAMN05660461_5677</name>
</gene>
<feature type="signal peptide" evidence="2">
    <location>
        <begin position="1"/>
        <end position="25"/>
    </location>
</feature>